<dbReference type="HOGENOM" id="CLU_2167913_0_0_5"/>
<keyword evidence="3" id="KW-1185">Reference proteome</keyword>
<organism evidence="2 3">
    <name type="scientific">Magnetococcus marinus (strain ATCC BAA-1437 / JCM 17883 / MC-1)</name>
    <dbReference type="NCBI Taxonomy" id="156889"/>
    <lineage>
        <taxon>Bacteria</taxon>
        <taxon>Pseudomonadati</taxon>
        <taxon>Pseudomonadota</taxon>
        <taxon>Magnetococcia</taxon>
        <taxon>Magnetococcales</taxon>
        <taxon>Magnetococcaceae</taxon>
        <taxon>Magnetococcus</taxon>
    </lineage>
</organism>
<dbReference type="KEGG" id="mgm:Mmc1_2350"/>
<feature type="chain" id="PRO_5002626557" evidence="1">
    <location>
        <begin position="31"/>
        <end position="110"/>
    </location>
</feature>
<dbReference type="AlphaFoldDB" id="A0LA57"/>
<evidence type="ECO:0000313" key="3">
    <source>
        <dbReference type="Proteomes" id="UP000002586"/>
    </source>
</evidence>
<gene>
    <name evidence="2" type="ordered locus">Mmc1_2350</name>
</gene>
<proteinExistence type="predicted"/>
<evidence type="ECO:0000313" key="2">
    <source>
        <dbReference type="EMBL" id="ABK44850.1"/>
    </source>
</evidence>
<accession>A0LA57</accession>
<dbReference type="EMBL" id="CP000471">
    <property type="protein sequence ID" value="ABK44850.1"/>
    <property type="molecule type" value="Genomic_DNA"/>
</dbReference>
<evidence type="ECO:0000256" key="1">
    <source>
        <dbReference type="SAM" id="SignalP"/>
    </source>
</evidence>
<feature type="signal peptide" evidence="1">
    <location>
        <begin position="1"/>
        <end position="30"/>
    </location>
</feature>
<keyword evidence="1" id="KW-0732">Signal</keyword>
<reference evidence="3" key="1">
    <citation type="journal article" date="2009" name="Appl. Environ. Microbiol.">
        <title>Complete genome sequence of the chemolithoautotrophic marine magnetotactic coccus strain MC-1.</title>
        <authorList>
            <person name="Schubbe S."/>
            <person name="Williams T.J."/>
            <person name="Xie G."/>
            <person name="Kiss H.E."/>
            <person name="Brettin T.S."/>
            <person name="Martinez D."/>
            <person name="Ross C.A."/>
            <person name="Schuler D."/>
            <person name="Cox B.L."/>
            <person name="Nealson K.H."/>
            <person name="Bazylinski D.A."/>
        </authorList>
    </citation>
    <scope>NUCLEOTIDE SEQUENCE [LARGE SCALE GENOMIC DNA]</scope>
    <source>
        <strain evidence="3">ATCC BAA-1437 / JCM 17883 / MC-1</strain>
    </source>
</reference>
<protein>
    <submittedName>
        <fullName evidence="2">Uncharacterized protein</fullName>
    </submittedName>
</protein>
<name>A0LA57_MAGMM</name>
<dbReference type="Proteomes" id="UP000002586">
    <property type="component" value="Chromosome"/>
</dbReference>
<reference evidence="2 3" key="2">
    <citation type="journal article" date="2012" name="Int. J. Syst. Evol. Microbiol.">
        <title>Magnetococcus marinus gen. nov., sp. nov., a marine, magnetotactic bacterium that represents a novel lineage (Magnetococcaceae fam. nov.; Magnetococcales ord. nov.) at the base of the Alphaproteobacteria.</title>
        <authorList>
            <person name="Bazylinski D.A."/>
            <person name="Williams T.J."/>
            <person name="Lefevre C.T."/>
            <person name="Berg R.J."/>
            <person name="Zhang C.L."/>
            <person name="Bowser S.S."/>
            <person name="Dean A.J."/>
            <person name="Beveridge T.J."/>
        </authorList>
    </citation>
    <scope>NUCLEOTIDE SEQUENCE [LARGE SCALE GENOMIC DNA]</scope>
    <source>
        <strain evidence="3">ATCC BAA-1437 / JCM 17883 / MC-1</strain>
    </source>
</reference>
<sequence length="110" mass="12339" precursor="true">MDKAKKMLRKFTWVAGLTVSLMVCGVQAQAADVVRGEASNHIYYPDYALPTHYPVNREPVLVVQWAVTGPTFYTMGNRQIPLEVVYPTSQKKLLHGNVVMARVMRFTGSP</sequence>
<dbReference type="RefSeq" id="WP_011713971.1">
    <property type="nucleotide sequence ID" value="NC_008576.1"/>
</dbReference>